<dbReference type="RefSeq" id="WP_347781515.1">
    <property type="nucleotide sequence ID" value="NZ_JBBMFV010000001.1"/>
</dbReference>
<keyword evidence="3" id="KW-1185">Reference proteome</keyword>
<evidence type="ECO:0000256" key="1">
    <source>
        <dbReference type="SAM" id="Phobius"/>
    </source>
</evidence>
<dbReference type="Proteomes" id="UP001448614">
    <property type="component" value="Unassembled WGS sequence"/>
</dbReference>
<proteinExistence type="predicted"/>
<name>A0ABV0GLW8_PAENI</name>
<keyword evidence="1" id="KW-0812">Transmembrane</keyword>
<keyword evidence="1" id="KW-1133">Transmembrane helix</keyword>
<accession>A0ABV0GLW8</accession>
<keyword evidence="1" id="KW-0472">Membrane</keyword>
<comment type="caution">
    <text evidence="2">The sequence shown here is derived from an EMBL/GenBank/DDBJ whole genome shotgun (WGS) entry which is preliminary data.</text>
</comment>
<evidence type="ECO:0008006" key="4">
    <source>
        <dbReference type="Google" id="ProtNLM"/>
    </source>
</evidence>
<organism evidence="2 3">
    <name type="scientific">Paenarthrobacter nicotinovorans</name>
    <name type="common">Arthrobacter nicotinovorans</name>
    <dbReference type="NCBI Taxonomy" id="29320"/>
    <lineage>
        <taxon>Bacteria</taxon>
        <taxon>Bacillati</taxon>
        <taxon>Actinomycetota</taxon>
        <taxon>Actinomycetes</taxon>
        <taxon>Micrococcales</taxon>
        <taxon>Micrococcaceae</taxon>
        <taxon>Paenarthrobacter</taxon>
    </lineage>
</organism>
<sequence>MKNITPGHAPMEDPKATIAKILDSVEGLARKTSVPAVRYGLALIMLWFGTPKLFPGGSPAEQIANDTVAVLTGGLITGDTARLMVGCLEVGLGMALVVGRGMPVVLALMAGHMAGTFTPLIIFPELTWHAPFVGSLEGQYILKNILIIAGMIVLAGYGMRRPRPVSDNPTRGKHPVLV</sequence>
<evidence type="ECO:0000313" key="2">
    <source>
        <dbReference type="EMBL" id="MEO3939527.1"/>
    </source>
</evidence>
<gene>
    <name evidence="2" type="ORF">V3C41_00415</name>
</gene>
<evidence type="ECO:0000313" key="3">
    <source>
        <dbReference type="Proteomes" id="UP001448614"/>
    </source>
</evidence>
<reference evidence="2 3" key="1">
    <citation type="journal article" date="2024" name="Appl. Microbiol. Biotechnol.">
        <title>Biosynthetic gene clusters with biotechnological applications in novel Antarctic isolates from Actinomycetota.</title>
        <authorList>
            <person name="Bruna P."/>
            <person name="Nunez-Montero K."/>
            <person name="Contreras M.J."/>
            <person name="Leal K."/>
            <person name="Garcia M."/>
            <person name="Abanto M."/>
            <person name="Barrientos L."/>
        </authorList>
    </citation>
    <scope>NUCLEOTIDE SEQUENCE [LARGE SCALE GENOMIC DNA]</scope>
    <source>
        <strain evidence="2 3">Se16.17</strain>
    </source>
</reference>
<feature type="transmembrane region" description="Helical" evidence="1">
    <location>
        <begin position="104"/>
        <end position="128"/>
    </location>
</feature>
<dbReference type="EMBL" id="JBBMFV010000001">
    <property type="protein sequence ID" value="MEO3939527.1"/>
    <property type="molecule type" value="Genomic_DNA"/>
</dbReference>
<feature type="transmembrane region" description="Helical" evidence="1">
    <location>
        <begin position="140"/>
        <end position="159"/>
    </location>
</feature>
<protein>
    <recommendedName>
        <fullName evidence="4">DoxX family protein</fullName>
    </recommendedName>
</protein>